<evidence type="ECO:0000313" key="10">
    <source>
        <dbReference type="EMBL" id="CAD7244729.1"/>
    </source>
</evidence>
<feature type="coiled-coil region" evidence="8">
    <location>
        <begin position="707"/>
        <end position="741"/>
    </location>
</feature>
<evidence type="ECO:0000256" key="9">
    <source>
        <dbReference type="SAM" id="MobiDB-lite"/>
    </source>
</evidence>
<evidence type="ECO:0000256" key="7">
    <source>
        <dbReference type="ARBA" id="ARBA00023273"/>
    </source>
</evidence>
<evidence type="ECO:0000256" key="1">
    <source>
        <dbReference type="ARBA" id="ARBA00004120"/>
    </source>
</evidence>
<dbReference type="GO" id="GO:0034451">
    <property type="term" value="C:centriolar satellite"/>
    <property type="evidence" value="ECO:0007669"/>
    <property type="project" value="TreeGrafter"/>
</dbReference>
<dbReference type="OrthoDB" id="6381306at2759"/>
<feature type="coiled-coil region" evidence="8">
    <location>
        <begin position="1514"/>
        <end position="1574"/>
    </location>
</feature>
<feature type="coiled-coil region" evidence="8">
    <location>
        <begin position="900"/>
        <end position="930"/>
    </location>
</feature>
<feature type="coiled-coil region" evidence="8">
    <location>
        <begin position="1097"/>
        <end position="1124"/>
    </location>
</feature>
<organism evidence="10">
    <name type="scientific">Darwinula stevensoni</name>
    <dbReference type="NCBI Taxonomy" id="69355"/>
    <lineage>
        <taxon>Eukaryota</taxon>
        <taxon>Metazoa</taxon>
        <taxon>Ecdysozoa</taxon>
        <taxon>Arthropoda</taxon>
        <taxon>Crustacea</taxon>
        <taxon>Oligostraca</taxon>
        <taxon>Ostracoda</taxon>
        <taxon>Podocopa</taxon>
        <taxon>Podocopida</taxon>
        <taxon>Darwinulocopina</taxon>
        <taxon>Darwinuloidea</taxon>
        <taxon>Darwinulidae</taxon>
        <taxon>Darwinula</taxon>
    </lineage>
</organism>
<dbReference type="Proteomes" id="UP000677054">
    <property type="component" value="Unassembled WGS sequence"/>
</dbReference>
<keyword evidence="7" id="KW-0966">Cell projection</keyword>
<dbReference type="GO" id="GO:0097711">
    <property type="term" value="P:ciliary basal body-plasma membrane docking"/>
    <property type="evidence" value="ECO:0007669"/>
    <property type="project" value="TreeGrafter"/>
</dbReference>
<feature type="coiled-coil region" evidence="8">
    <location>
        <begin position="968"/>
        <end position="1069"/>
    </location>
</feature>
<proteinExistence type="predicted"/>
<feature type="coiled-coil region" evidence="8">
    <location>
        <begin position="475"/>
        <end position="548"/>
    </location>
</feature>
<accession>A0A7R8X636</accession>
<feature type="compositionally biased region" description="Basic and acidic residues" evidence="9">
    <location>
        <begin position="2093"/>
        <end position="2102"/>
    </location>
</feature>
<feature type="region of interest" description="Disordered" evidence="9">
    <location>
        <begin position="1597"/>
        <end position="1618"/>
    </location>
</feature>
<feature type="coiled-coil region" evidence="8">
    <location>
        <begin position="1370"/>
        <end position="1404"/>
    </location>
</feature>
<evidence type="ECO:0000313" key="11">
    <source>
        <dbReference type="Proteomes" id="UP000677054"/>
    </source>
</evidence>
<feature type="coiled-coil region" evidence="8">
    <location>
        <begin position="352"/>
        <end position="436"/>
    </location>
</feature>
<keyword evidence="4" id="KW-0970">Cilium biogenesis/degradation</keyword>
<feature type="region of interest" description="Disordered" evidence="9">
    <location>
        <begin position="130"/>
        <end position="149"/>
    </location>
</feature>
<evidence type="ECO:0000256" key="8">
    <source>
        <dbReference type="SAM" id="Coils"/>
    </source>
</evidence>
<feature type="compositionally biased region" description="Low complexity" evidence="9">
    <location>
        <begin position="2077"/>
        <end position="2086"/>
    </location>
</feature>
<keyword evidence="5 8" id="KW-0175">Coiled coil</keyword>
<dbReference type="GO" id="GO:1905515">
    <property type="term" value="P:non-motile cilium assembly"/>
    <property type="evidence" value="ECO:0007669"/>
    <property type="project" value="TreeGrafter"/>
</dbReference>
<feature type="coiled-coil region" evidence="8">
    <location>
        <begin position="810"/>
        <end position="837"/>
    </location>
</feature>
<reference evidence="10" key="1">
    <citation type="submission" date="2020-11" db="EMBL/GenBank/DDBJ databases">
        <authorList>
            <person name="Tran Van P."/>
        </authorList>
    </citation>
    <scope>NUCLEOTIDE SEQUENCE</scope>
</reference>
<dbReference type="GO" id="GO:0035869">
    <property type="term" value="C:ciliary transition zone"/>
    <property type="evidence" value="ECO:0007669"/>
    <property type="project" value="TreeGrafter"/>
</dbReference>
<feature type="coiled-coil region" evidence="8">
    <location>
        <begin position="1829"/>
        <end position="1897"/>
    </location>
</feature>
<evidence type="ECO:0000256" key="6">
    <source>
        <dbReference type="ARBA" id="ARBA00023212"/>
    </source>
</evidence>
<keyword evidence="11" id="KW-1185">Reference proteome</keyword>
<evidence type="ECO:0000256" key="4">
    <source>
        <dbReference type="ARBA" id="ARBA00022794"/>
    </source>
</evidence>
<gene>
    <name evidence="10" type="ORF">DSTB1V02_LOCUS4616</name>
</gene>
<evidence type="ECO:0000256" key="5">
    <source>
        <dbReference type="ARBA" id="ARBA00023054"/>
    </source>
</evidence>
<dbReference type="InterPro" id="IPR026201">
    <property type="entry name" value="Cep290"/>
</dbReference>
<feature type="coiled-coil region" evidence="8">
    <location>
        <begin position="1700"/>
        <end position="1789"/>
    </location>
</feature>
<feature type="region of interest" description="Disordered" evidence="9">
    <location>
        <begin position="2054"/>
        <end position="2102"/>
    </location>
</feature>
<dbReference type="GO" id="GO:1905349">
    <property type="term" value="P:ciliary transition zone assembly"/>
    <property type="evidence" value="ECO:0007669"/>
    <property type="project" value="TreeGrafter"/>
</dbReference>
<sequence length="2102" mass="242562">MGGDLSWDRIQELAVKELNEEEVDSVCPLLADFDPGEERDHNKLIYLFNLTRYVMMTKASQADVAMEELEKLTEGNEGNGNQLLQQVKQLHRQISITSPVEGGSGREQFLRQELLSTERQLEATEEKLRNAQRQLAEEQRRAENNLHRADEAEGELLDLKRDLGLLKEELEEYQRALGENEPEDIAARDYQVTSAIQEKNEQISQLLKELEAKEAAATESQAQVQDLRGKLIEATQQMEETSSEFTHLKDALTESQGLIASLEQEKSGLETRLQDVVEQKKRKDAQLNELADLMDARIDEWKFSSTYCHFSYNYQAILLERDQEILRLQEELQKSGNRMTSISLHSLGFTSWDALASTLAEKDEQLEELRRRLVTATQEMESLGRLIQQLSKTKGGQEVEMIEELHAQIAALGKRNQALKISVQEAEEQAHAKDQQLSVVVSRLREYEAGEYGLAEAVRDLRECEKKVRVRDQQIEEFTSQLNSLDATILEAVEENELLRQRLGLEPSESLSAYKTDRSLLRSLHRKLDLLQDENLRLKLQVHLIRKEKDQEQVHVRGVDSGGTATQKIDDSPSIEEFRKAWEDLKTENHFLRQGLKEILHSIRQQDGVSEVHLECPSLEKVVRALDNRALLNGFHQPDLVLKDELVAAEARSAQLREELRLARKEIKAFSTGGIKSKPSVNNEDQDIMAKNLVMLLKDARVKEQTVRKSCEELERWGEQVKGLERQLAQLYKEYAQGKREWKAEQSQLQQLLSQSQGRCEELGMRVEEYEQHLSVINNGNEEEWKRLGCETARKVAVVRCEEAALRRCLVHLESSVKTLNQERDQLLSMAADMEALTIQKMTTLQKNNEVMWYKVQCLERVLESSVSQSEVEKLLQKQDELGQKLRLALHKITPEMNQLDQLQYAVRTLQSQKAELEAELEMKKQAELSMLQANCSLESDTMTQRLAECEVREVRERHRADHFQGLCDTIKQQLVHLEARNAQLEKSLEELTFEEKGGKMNNFLSILSTLENLEASQARAAQLEKDLVESIQSKQELEITMEILQHQVSALQSKRDRQDVEISALRKQVTDYQQDHADKTLLGCLHEELKVLQHWKKDREEDLVKYKRLLKEKEAQIIRLEDGSASARHIALGAIEKRNKDIRALYGSYVELRAEYGGYMGLSQVEGILEIFEDLRQGRMDAWRDVEFLQTQVNAVSQEKAALVAEKQVIDDALKALQGTQNETDSILDEWKSKVTQLSVKEVKGESTGTRFESPTLQRLWTEKERERREYGIQNIPERLQQESKGLCGVTQHQNLKDEIKVLETEGRSLRRLQAALQDTLLQREKVISDLRLQLTQGSRGEPASHPSLTSLSSSPDLREMIQMSQRTIWNLEARLRQKEESVETLSRLLHQSREEATELQRSHAQDLQRAQQALHAIQERSVQRLKMAVMDQAQLPLVREDSEKPLELAMEEQRLRDMETALREKDAALGTLAEQMNSLQGEASRWRQVAETRLKDINILEKRLSHMHESETRSLKREISRLQSALKESANERSELHTELAIHREALKKSPSKALRDLVQRLRLQLTEKERQQDALGKALGLLKEEVLRAGETARQALPRELSSGPDEYTQSLEEETRHLREKLSAAKTELKQAREKEDQALQEAKTLRESLESRNSQLIQISSQKSSLHKKVIALRSRLGDKSGEEAQESERITEELNRVKAEVERFHTTLKDQEKELEELKKKHIEDMDKALKNGREVARWEESKRWEGKVNSLREKLHEEKRKVQSMESTNATLRSLVKKFEAQRQRQTISKASLFPAKEQQDQLSSQRPSKGETKFPLVTEFKARESELLHELQSKCSELEELKEKLQFLDNMLQKLKEEQNKRQEECGEIVRLREENLELQLELKQKEIQLQRSLNHEGPQRSTPSPLRSRRGSMPNGVVKEDRKKVVELERQVAALKRINECLQRDRDSLEHRVHLKSASSSSTSDVMSTSQEQLKRLVQKLEEDLSKCESEKRDLLVEVRVTREEMKTLMAQLKATQAERERERVWEADWRTKMKNILESAAAENKELHEKVRGLKKKLREMKRGESQDSSSQSEADTPSMETAFDKNLKTGV</sequence>
<evidence type="ECO:0008006" key="12">
    <source>
        <dbReference type="Google" id="ProtNLM"/>
    </source>
</evidence>
<dbReference type="EMBL" id="CAJPEV010000699">
    <property type="protein sequence ID" value="CAG0887712.1"/>
    <property type="molecule type" value="Genomic_DNA"/>
</dbReference>
<dbReference type="PANTHER" id="PTHR18879:SF20">
    <property type="entry name" value="CENTROSOMAL PROTEIN OF 290 KDA"/>
    <property type="match status" value="1"/>
</dbReference>
<keyword evidence="3" id="KW-0963">Cytoplasm</keyword>
<feature type="region of interest" description="Disordered" evidence="9">
    <location>
        <begin position="1898"/>
        <end position="1927"/>
    </location>
</feature>
<feature type="compositionally biased region" description="Basic and acidic residues" evidence="9">
    <location>
        <begin position="1898"/>
        <end position="1907"/>
    </location>
</feature>
<evidence type="ECO:0000256" key="3">
    <source>
        <dbReference type="ARBA" id="ARBA00022490"/>
    </source>
</evidence>
<feature type="region of interest" description="Disordered" evidence="9">
    <location>
        <begin position="1797"/>
        <end position="1819"/>
    </location>
</feature>
<name>A0A7R8X636_9CRUS</name>
<protein>
    <recommendedName>
        <fullName evidence="12">Centrosomal protein of 290kDa coiled-coil region domain-containing protein</fullName>
    </recommendedName>
</protein>
<dbReference type="EMBL" id="LR900216">
    <property type="protein sequence ID" value="CAD7244729.1"/>
    <property type="molecule type" value="Genomic_DNA"/>
</dbReference>
<keyword evidence="6" id="KW-0206">Cytoskeleton</keyword>
<comment type="subcellular location">
    <subcellularLocation>
        <location evidence="1">Cytoplasm</location>
        <location evidence="1">Cytoskeleton</location>
        <location evidence="1">Cilium basal body</location>
    </subcellularLocation>
    <subcellularLocation>
        <location evidence="2">Cytoplasm</location>
        <location evidence="2">Cytoskeleton</location>
        <location evidence="2">Microtubule organizing center</location>
        <location evidence="2">Centrosome</location>
    </subcellularLocation>
</comment>
<evidence type="ECO:0000256" key="2">
    <source>
        <dbReference type="ARBA" id="ARBA00004300"/>
    </source>
</evidence>
<dbReference type="PANTHER" id="PTHR18879">
    <property type="entry name" value="CENTROSOMAL PROTEIN OF 290 KDA"/>
    <property type="match status" value="1"/>
</dbReference>